<gene>
    <name evidence="8" type="ORF">MMF94_02145</name>
</gene>
<evidence type="ECO:0000313" key="9">
    <source>
        <dbReference type="Proteomes" id="UP001299970"/>
    </source>
</evidence>
<accession>A0ABS9T7J1</accession>
<feature type="region of interest" description="Disordered" evidence="5">
    <location>
        <begin position="1"/>
        <end position="38"/>
    </location>
</feature>
<organism evidence="8 9">
    <name type="scientific">Pseudonocardia alaniniphila</name>
    <dbReference type="NCBI Taxonomy" id="75291"/>
    <lineage>
        <taxon>Bacteria</taxon>
        <taxon>Bacillati</taxon>
        <taxon>Actinomycetota</taxon>
        <taxon>Actinomycetes</taxon>
        <taxon>Pseudonocardiales</taxon>
        <taxon>Pseudonocardiaceae</taxon>
        <taxon>Pseudonocardia</taxon>
    </lineage>
</organism>
<feature type="domain" description="Solute-binding protein family 3/N-terminal" evidence="7">
    <location>
        <begin position="86"/>
        <end position="309"/>
    </location>
</feature>
<dbReference type="PANTHER" id="PTHR35936:SF19">
    <property type="entry name" value="AMINO-ACID-BINDING PROTEIN YXEM-RELATED"/>
    <property type="match status" value="1"/>
</dbReference>
<protein>
    <submittedName>
        <fullName evidence="8">Transporter substrate-binding domain-containing protein</fullName>
    </submittedName>
</protein>
<dbReference type="PROSITE" id="PS01039">
    <property type="entry name" value="SBP_BACTERIAL_3"/>
    <property type="match status" value="1"/>
</dbReference>
<evidence type="ECO:0000313" key="8">
    <source>
        <dbReference type="EMBL" id="MCH6164470.1"/>
    </source>
</evidence>
<reference evidence="8 9" key="1">
    <citation type="submission" date="2022-03" db="EMBL/GenBank/DDBJ databases">
        <title>Pseudonocardia alaer sp. nov., a novel actinomycete isolated from reed forest soil.</title>
        <authorList>
            <person name="Wang L."/>
        </authorList>
    </citation>
    <scope>NUCLEOTIDE SEQUENCE [LARGE SCALE GENOMIC DNA]</scope>
    <source>
        <strain evidence="8 9">Y-16303</strain>
        <plasmid evidence="8">unnamed</plasmid>
    </source>
</reference>
<evidence type="ECO:0000256" key="3">
    <source>
        <dbReference type="ARBA" id="ARBA00022729"/>
    </source>
</evidence>
<keyword evidence="6" id="KW-0472">Membrane</keyword>
<evidence type="ECO:0000256" key="4">
    <source>
        <dbReference type="RuleBase" id="RU003744"/>
    </source>
</evidence>
<evidence type="ECO:0000256" key="6">
    <source>
        <dbReference type="SAM" id="Phobius"/>
    </source>
</evidence>
<dbReference type="InterPro" id="IPR001638">
    <property type="entry name" value="Solute-binding_3/MltF_N"/>
</dbReference>
<evidence type="ECO:0000256" key="2">
    <source>
        <dbReference type="ARBA" id="ARBA00010333"/>
    </source>
</evidence>
<dbReference type="InterPro" id="IPR018313">
    <property type="entry name" value="SBP_3_CS"/>
</dbReference>
<name>A0ABS9T7J1_9PSEU</name>
<feature type="compositionally biased region" description="Basic residues" evidence="5">
    <location>
        <begin position="21"/>
        <end position="38"/>
    </location>
</feature>
<feature type="transmembrane region" description="Helical" evidence="6">
    <location>
        <begin position="46"/>
        <end position="70"/>
    </location>
</feature>
<dbReference type="Gene3D" id="3.40.190.10">
    <property type="entry name" value="Periplasmic binding protein-like II"/>
    <property type="match status" value="2"/>
</dbReference>
<comment type="similarity">
    <text evidence="2 4">Belongs to the bacterial solute-binding protein 3 family.</text>
</comment>
<dbReference type="EMBL" id="JAKXMK010000002">
    <property type="protein sequence ID" value="MCH6164470.1"/>
    <property type="molecule type" value="Genomic_DNA"/>
</dbReference>
<keyword evidence="3" id="KW-0732">Signal</keyword>
<evidence type="ECO:0000256" key="5">
    <source>
        <dbReference type="SAM" id="MobiDB-lite"/>
    </source>
</evidence>
<comment type="subcellular location">
    <subcellularLocation>
        <location evidence="1">Cell envelope</location>
    </subcellularLocation>
</comment>
<dbReference type="Pfam" id="PF00497">
    <property type="entry name" value="SBP_bac_3"/>
    <property type="match status" value="1"/>
</dbReference>
<evidence type="ECO:0000259" key="7">
    <source>
        <dbReference type="SMART" id="SM00062"/>
    </source>
</evidence>
<dbReference type="PANTHER" id="PTHR35936">
    <property type="entry name" value="MEMBRANE-BOUND LYTIC MUREIN TRANSGLYCOSYLASE F"/>
    <property type="match status" value="1"/>
</dbReference>
<sequence>MADVTASGFPGADPADTTRPSLHRQPIRPGRRSAGRCRSMRSPWRIGALGAAAVIIALLGAACSAAPAAAPPAQAPNLNAIVQHGTVRVCSTGDYRPFTYRDPQGQWSGIDIDMAQDMAKRLGVTLDVVQTTWGTMMKDLGTRCDMAMGGITVTLDRAQHALYSAPYLRDGKAAIVRCADSSKYRTLADIDRPGVRVVVNPDGTNADFDKANIHHATIENYPDNNTIFGQVIANKADAMFTDASEIRWETKANPQLCGESIDHPFTFEQKAYLIPQSDPALQQWVDQWLNIAQNDGTYAAISQKWTGQVISAT</sequence>
<keyword evidence="6" id="KW-1133">Transmembrane helix</keyword>
<geneLocation type="plasmid" evidence="8">
    <name>unnamed</name>
</geneLocation>
<keyword evidence="8" id="KW-0614">Plasmid</keyword>
<comment type="caution">
    <text evidence="8">The sequence shown here is derived from an EMBL/GenBank/DDBJ whole genome shotgun (WGS) entry which is preliminary data.</text>
</comment>
<dbReference type="SMART" id="SM00062">
    <property type="entry name" value="PBPb"/>
    <property type="match status" value="1"/>
</dbReference>
<dbReference type="Proteomes" id="UP001299970">
    <property type="component" value="Unassembled WGS sequence"/>
</dbReference>
<proteinExistence type="inferred from homology"/>
<keyword evidence="9" id="KW-1185">Reference proteome</keyword>
<keyword evidence="6" id="KW-0812">Transmembrane</keyword>
<dbReference type="SUPFAM" id="SSF53850">
    <property type="entry name" value="Periplasmic binding protein-like II"/>
    <property type="match status" value="1"/>
</dbReference>
<evidence type="ECO:0000256" key="1">
    <source>
        <dbReference type="ARBA" id="ARBA00004196"/>
    </source>
</evidence>